<dbReference type="InterPro" id="IPR014710">
    <property type="entry name" value="RmlC-like_jellyroll"/>
</dbReference>
<evidence type="ECO:0000313" key="2">
    <source>
        <dbReference type="Proteomes" id="UP000077857"/>
    </source>
</evidence>
<dbReference type="SUPFAM" id="SSF51182">
    <property type="entry name" value="RmlC-like cupins"/>
    <property type="match status" value="1"/>
</dbReference>
<proteinExistence type="predicted"/>
<reference evidence="1 2" key="1">
    <citation type="submission" date="2016-03" db="EMBL/GenBank/DDBJ databases">
        <authorList>
            <person name="Ploux O."/>
        </authorList>
    </citation>
    <scope>NUCLEOTIDE SEQUENCE [LARGE SCALE GENOMIC DNA]</scope>
    <source>
        <strain evidence="1 2">R-45378</strain>
    </source>
</reference>
<comment type="caution">
    <text evidence="1">The sequence shown here is derived from an EMBL/GenBank/DDBJ whole genome shotgun (WGS) entry which is preliminary data.</text>
</comment>
<dbReference type="InterPro" id="IPR011051">
    <property type="entry name" value="RmlC_Cupin_sf"/>
</dbReference>
<organism evidence="1 2">
    <name type="scientific">Methylomonas koyamae</name>
    <dbReference type="NCBI Taxonomy" id="702114"/>
    <lineage>
        <taxon>Bacteria</taxon>
        <taxon>Pseudomonadati</taxon>
        <taxon>Pseudomonadota</taxon>
        <taxon>Gammaproteobacteria</taxon>
        <taxon>Methylococcales</taxon>
        <taxon>Methylococcaceae</taxon>
        <taxon>Methylomonas</taxon>
    </lineage>
</organism>
<dbReference type="CDD" id="cd06981">
    <property type="entry name" value="cupin_reut_a1446"/>
    <property type="match status" value="1"/>
</dbReference>
<dbReference type="Proteomes" id="UP000077857">
    <property type="component" value="Unassembled WGS sequence"/>
</dbReference>
<name>A0A177NKR2_9GAMM</name>
<evidence type="ECO:0000313" key="1">
    <source>
        <dbReference type="EMBL" id="OAI18471.1"/>
    </source>
</evidence>
<dbReference type="EMBL" id="LUUJ01000057">
    <property type="protein sequence ID" value="OAI18471.1"/>
    <property type="molecule type" value="Genomic_DNA"/>
</dbReference>
<gene>
    <name evidence="1" type="ORF">A1507_08915</name>
</gene>
<dbReference type="OrthoDB" id="9798585at2"/>
<sequence>MRISSSSIFTGIPVQLPIELCQTLFATPNLRIERIVSRGHITPKDAWYDQAWDEWVLVMQGAARLSFKTAAALEMVAGDYVMIPAHCLHRVDWTSPDQDTVWLAIHIGDSAANGV</sequence>
<protein>
    <submittedName>
        <fullName evidence="1">Phosphoribosylaminoimidazole carboxylase</fullName>
    </submittedName>
</protein>
<accession>A0A177NKR2</accession>
<dbReference type="AlphaFoldDB" id="A0A177NKR2"/>
<dbReference type="Gene3D" id="2.60.120.10">
    <property type="entry name" value="Jelly Rolls"/>
    <property type="match status" value="1"/>
</dbReference>